<dbReference type="CDD" id="cd24015">
    <property type="entry name" value="ASKHA_NBD_PanK-III"/>
    <property type="match status" value="1"/>
</dbReference>
<keyword evidence="8" id="KW-0067">ATP-binding</keyword>
<reference evidence="13" key="1">
    <citation type="journal article" date="2014" name="Front. Microbiol.">
        <title>High frequency of phylogenetically diverse reductive dehalogenase-homologous genes in deep subseafloor sedimentary metagenomes.</title>
        <authorList>
            <person name="Kawai M."/>
            <person name="Futagami T."/>
            <person name="Toyoda A."/>
            <person name="Takaki Y."/>
            <person name="Nishi S."/>
            <person name="Hori S."/>
            <person name="Arai W."/>
            <person name="Tsubouchi T."/>
            <person name="Morono Y."/>
            <person name="Uchiyama I."/>
            <person name="Ito T."/>
            <person name="Fujiyama A."/>
            <person name="Inagaki F."/>
            <person name="Takami H."/>
        </authorList>
    </citation>
    <scope>NUCLEOTIDE SEQUENCE</scope>
    <source>
        <strain evidence="13">Expedition CK06-06</strain>
    </source>
</reference>
<protein>
    <recommendedName>
        <fullName evidence="12">Type III pantothenate kinase</fullName>
    </recommendedName>
</protein>
<keyword evidence="5" id="KW-0808">Transferase</keyword>
<keyword evidence="7" id="KW-0418">Kinase</keyword>
<dbReference type="Gene3D" id="3.30.420.40">
    <property type="match status" value="2"/>
</dbReference>
<evidence type="ECO:0000256" key="1">
    <source>
        <dbReference type="ARBA" id="ARBA00001958"/>
    </source>
</evidence>
<comment type="subcellular location">
    <subcellularLocation>
        <location evidence="2">Cytoplasm</location>
    </subcellularLocation>
</comment>
<evidence type="ECO:0000256" key="6">
    <source>
        <dbReference type="ARBA" id="ARBA00022741"/>
    </source>
</evidence>
<evidence type="ECO:0000256" key="5">
    <source>
        <dbReference type="ARBA" id="ARBA00022679"/>
    </source>
</evidence>
<comment type="subunit">
    <text evidence="3">Homodimer.</text>
</comment>
<comment type="caution">
    <text evidence="13">The sequence shown here is derived from an EMBL/GenBank/DDBJ whole genome shotgun (WGS) entry which is preliminary data.</text>
</comment>
<evidence type="ECO:0000256" key="3">
    <source>
        <dbReference type="ARBA" id="ARBA00011738"/>
    </source>
</evidence>
<evidence type="ECO:0000256" key="4">
    <source>
        <dbReference type="ARBA" id="ARBA00022490"/>
    </source>
</evidence>
<dbReference type="AlphaFoldDB" id="X1DLL2"/>
<proteinExistence type="inferred from homology"/>
<dbReference type="NCBIfam" id="TIGR00671">
    <property type="entry name" value="baf"/>
    <property type="match status" value="1"/>
</dbReference>
<dbReference type="SUPFAM" id="SSF53067">
    <property type="entry name" value="Actin-like ATPase domain"/>
    <property type="match status" value="2"/>
</dbReference>
<accession>X1DLL2</accession>
<keyword evidence="4" id="KW-0963">Cytoplasm</keyword>
<dbReference type="GO" id="GO:0015937">
    <property type="term" value="P:coenzyme A biosynthetic process"/>
    <property type="evidence" value="ECO:0007669"/>
    <property type="project" value="UniProtKB-KW"/>
</dbReference>
<dbReference type="InterPro" id="IPR004619">
    <property type="entry name" value="Type_III_PanK"/>
</dbReference>
<dbReference type="PANTHER" id="PTHR34265">
    <property type="entry name" value="TYPE III PANTOTHENATE KINASE"/>
    <property type="match status" value="1"/>
</dbReference>
<keyword evidence="10" id="KW-0173">Coenzyme A biosynthesis</keyword>
<gene>
    <name evidence="13" type="ORF">S03H2_01731</name>
</gene>
<dbReference type="GO" id="GO:0004594">
    <property type="term" value="F:pantothenate kinase activity"/>
    <property type="evidence" value="ECO:0007669"/>
    <property type="project" value="InterPro"/>
</dbReference>
<dbReference type="HAMAP" id="MF_01274">
    <property type="entry name" value="Pantothen_kinase_3"/>
    <property type="match status" value="1"/>
</dbReference>
<dbReference type="InterPro" id="IPR043129">
    <property type="entry name" value="ATPase_NBD"/>
</dbReference>
<dbReference type="PANTHER" id="PTHR34265:SF1">
    <property type="entry name" value="TYPE III PANTOTHENATE KINASE"/>
    <property type="match status" value="1"/>
</dbReference>
<evidence type="ECO:0000256" key="9">
    <source>
        <dbReference type="ARBA" id="ARBA00022958"/>
    </source>
</evidence>
<evidence type="ECO:0000256" key="11">
    <source>
        <dbReference type="ARBA" id="ARBA00038036"/>
    </source>
</evidence>
<evidence type="ECO:0000256" key="10">
    <source>
        <dbReference type="ARBA" id="ARBA00022993"/>
    </source>
</evidence>
<sequence>MLLAIDIGNTQTVIGLFGEDKILSSWRMVTPKYETSDEIAAAVFNFLKNSEFDPKDVGEVAISCVVPRILEEIIKMSRRYFDQAPFIVNSDVKSDLVIKYDYPREIGADRIANSVAAKEIYGYPAIVVDFGTATTFDILSSRGEYIGGVIAPGIEISSEALFSYAAKLSKVDLNWPETVVGKNTYDGVRSGILYGFLGQVDFIVDKIIEEQNKKDKKFRPKVIATGGLATLMTDKSKWIETYDPDLNLKGLKILFDKNK</sequence>
<keyword evidence="9" id="KW-0630">Potassium</keyword>
<evidence type="ECO:0000256" key="7">
    <source>
        <dbReference type="ARBA" id="ARBA00022777"/>
    </source>
</evidence>
<comment type="cofactor">
    <cofactor evidence="1">
        <name>K(+)</name>
        <dbReference type="ChEBI" id="CHEBI:29103"/>
    </cofactor>
</comment>
<evidence type="ECO:0000256" key="12">
    <source>
        <dbReference type="ARBA" id="ARBA00040883"/>
    </source>
</evidence>
<organism evidence="13">
    <name type="scientific">marine sediment metagenome</name>
    <dbReference type="NCBI Taxonomy" id="412755"/>
    <lineage>
        <taxon>unclassified sequences</taxon>
        <taxon>metagenomes</taxon>
        <taxon>ecological metagenomes</taxon>
    </lineage>
</organism>
<dbReference type="NCBIfam" id="NF009848">
    <property type="entry name" value="PRK13318.1-6"/>
    <property type="match status" value="1"/>
</dbReference>
<dbReference type="GO" id="GO:0005737">
    <property type="term" value="C:cytoplasm"/>
    <property type="evidence" value="ECO:0007669"/>
    <property type="project" value="UniProtKB-SubCell"/>
</dbReference>
<evidence type="ECO:0000256" key="2">
    <source>
        <dbReference type="ARBA" id="ARBA00004496"/>
    </source>
</evidence>
<evidence type="ECO:0000313" key="13">
    <source>
        <dbReference type="EMBL" id="GAH21801.1"/>
    </source>
</evidence>
<dbReference type="EMBL" id="BARU01000530">
    <property type="protein sequence ID" value="GAH21801.1"/>
    <property type="molecule type" value="Genomic_DNA"/>
</dbReference>
<comment type="similarity">
    <text evidence="11">Belongs to the type III pantothenate kinase family.</text>
</comment>
<dbReference type="NCBIfam" id="NF009855">
    <property type="entry name" value="PRK13321.1"/>
    <property type="match status" value="1"/>
</dbReference>
<dbReference type="GO" id="GO:0005524">
    <property type="term" value="F:ATP binding"/>
    <property type="evidence" value="ECO:0007669"/>
    <property type="project" value="UniProtKB-KW"/>
</dbReference>
<evidence type="ECO:0000256" key="8">
    <source>
        <dbReference type="ARBA" id="ARBA00022840"/>
    </source>
</evidence>
<dbReference type="Pfam" id="PF03309">
    <property type="entry name" value="Pan_kinase"/>
    <property type="match status" value="1"/>
</dbReference>
<name>X1DLL2_9ZZZZ</name>
<keyword evidence="6" id="KW-0547">Nucleotide-binding</keyword>